<evidence type="ECO:0000259" key="1">
    <source>
        <dbReference type="Pfam" id="PF13559"/>
    </source>
</evidence>
<dbReference type="Pfam" id="PF13559">
    <property type="entry name" value="DUF4129"/>
    <property type="match status" value="1"/>
</dbReference>
<dbReference type="Proteomes" id="UP000198310">
    <property type="component" value="Unassembled WGS sequence"/>
</dbReference>
<dbReference type="EMBL" id="FZNS01000002">
    <property type="protein sequence ID" value="SNR40118.1"/>
    <property type="molecule type" value="Genomic_DNA"/>
</dbReference>
<keyword evidence="3" id="KW-1185">Reference proteome</keyword>
<reference evidence="3" key="1">
    <citation type="submission" date="2017-06" db="EMBL/GenBank/DDBJ databases">
        <authorList>
            <person name="Varghese N."/>
            <person name="Submissions S."/>
        </authorList>
    </citation>
    <scope>NUCLEOTIDE SEQUENCE [LARGE SCALE GENOMIC DNA]</scope>
    <source>
        <strain evidence="3">DSM 28041</strain>
    </source>
</reference>
<dbReference type="AlphaFoldDB" id="A0A238W0V7"/>
<evidence type="ECO:0000313" key="3">
    <source>
        <dbReference type="Proteomes" id="UP000198310"/>
    </source>
</evidence>
<gene>
    <name evidence="2" type="ORF">SAMN06269173_102119</name>
</gene>
<feature type="domain" description="Protein-glutamine gamma-glutamyltransferase-like C-terminal" evidence="1">
    <location>
        <begin position="214"/>
        <end position="278"/>
    </location>
</feature>
<name>A0A238W0V7_9BACT</name>
<organism evidence="2 3">
    <name type="scientific">Hymenobacter mucosus</name>
    <dbReference type="NCBI Taxonomy" id="1411120"/>
    <lineage>
        <taxon>Bacteria</taxon>
        <taxon>Pseudomonadati</taxon>
        <taxon>Bacteroidota</taxon>
        <taxon>Cytophagia</taxon>
        <taxon>Cytophagales</taxon>
        <taxon>Hymenobacteraceae</taxon>
        <taxon>Hymenobacter</taxon>
    </lineage>
</organism>
<accession>A0A238W0V7</accession>
<sequence>MPLSFLCRIVTTSVSRTLLAALLSVLLVAGACERAWAQATRPGVQRPKPLLPPKPPVLPRDSLKASVRKRASPIVLPLAQGPPTALRQPRAARLRALREQRAFQYVEIEENRESPSVWSLFWSKLWEWLGGLFSGPTYETKGRYVIYGLFGAALLYVVLRLLKLDLTTVLGRRARTLPFPYEAMPENIHAVDFGRALADAEVAGNYRLAVRLGYLLVLRRLTEQGLIQWQPDKTNYEYVREVAGTRWAADFTVLTRQFEYVWYGEVALTATAYPALRETREHFLSLLTRAAA</sequence>
<dbReference type="InterPro" id="IPR025403">
    <property type="entry name" value="TgpA-like_C"/>
</dbReference>
<proteinExistence type="predicted"/>
<protein>
    <recommendedName>
        <fullName evidence="1">Protein-glutamine gamma-glutamyltransferase-like C-terminal domain-containing protein</fullName>
    </recommendedName>
</protein>
<evidence type="ECO:0000313" key="2">
    <source>
        <dbReference type="EMBL" id="SNR40118.1"/>
    </source>
</evidence>